<dbReference type="OrthoDB" id="3161147at2759"/>
<comment type="caution">
    <text evidence="2">The sequence shown here is derived from an EMBL/GenBank/DDBJ whole genome shotgun (WGS) entry which is preliminary data.</text>
</comment>
<evidence type="ECO:0000256" key="1">
    <source>
        <dbReference type="SAM" id="MobiDB-lite"/>
    </source>
</evidence>
<name>A0A8K0UE30_9AGAR</name>
<organism evidence="2 3">
    <name type="scientific">Cristinia sonorae</name>
    <dbReference type="NCBI Taxonomy" id="1940300"/>
    <lineage>
        <taxon>Eukaryota</taxon>
        <taxon>Fungi</taxon>
        <taxon>Dikarya</taxon>
        <taxon>Basidiomycota</taxon>
        <taxon>Agaricomycotina</taxon>
        <taxon>Agaricomycetes</taxon>
        <taxon>Agaricomycetidae</taxon>
        <taxon>Agaricales</taxon>
        <taxon>Pleurotineae</taxon>
        <taxon>Stephanosporaceae</taxon>
        <taxon>Cristinia</taxon>
    </lineage>
</organism>
<accession>A0A8K0UE30</accession>
<dbReference type="EMBL" id="JAEVFJ010000065">
    <property type="protein sequence ID" value="KAH8077262.1"/>
    <property type="molecule type" value="Genomic_DNA"/>
</dbReference>
<keyword evidence="3" id="KW-1185">Reference proteome</keyword>
<dbReference type="Proteomes" id="UP000813824">
    <property type="component" value="Unassembled WGS sequence"/>
</dbReference>
<dbReference type="AlphaFoldDB" id="A0A8K0UE30"/>
<feature type="region of interest" description="Disordered" evidence="1">
    <location>
        <begin position="524"/>
        <end position="543"/>
    </location>
</feature>
<reference evidence="2" key="1">
    <citation type="journal article" date="2021" name="New Phytol.">
        <title>Evolutionary innovations through gain and loss of genes in the ectomycorrhizal Boletales.</title>
        <authorList>
            <person name="Wu G."/>
            <person name="Miyauchi S."/>
            <person name="Morin E."/>
            <person name="Kuo A."/>
            <person name="Drula E."/>
            <person name="Varga T."/>
            <person name="Kohler A."/>
            <person name="Feng B."/>
            <person name="Cao Y."/>
            <person name="Lipzen A."/>
            <person name="Daum C."/>
            <person name="Hundley H."/>
            <person name="Pangilinan J."/>
            <person name="Johnson J."/>
            <person name="Barry K."/>
            <person name="LaButti K."/>
            <person name="Ng V."/>
            <person name="Ahrendt S."/>
            <person name="Min B."/>
            <person name="Choi I.G."/>
            <person name="Park H."/>
            <person name="Plett J.M."/>
            <person name="Magnuson J."/>
            <person name="Spatafora J.W."/>
            <person name="Nagy L.G."/>
            <person name="Henrissat B."/>
            <person name="Grigoriev I.V."/>
            <person name="Yang Z.L."/>
            <person name="Xu J."/>
            <person name="Martin F.M."/>
        </authorList>
    </citation>
    <scope>NUCLEOTIDE SEQUENCE</scope>
    <source>
        <strain evidence="2">KKN 215</strain>
    </source>
</reference>
<evidence type="ECO:0000313" key="2">
    <source>
        <dbReference type="EMBL" id="KAH8077262.1"/>
    </source>
</evidence>
<gene>
    <name evidence="2" type="ORF">BXZ70DRAFT_1068820</name>
</gene>
<protein>
    <recommendedName>
        <fullName evidence="4">F-box domain-containing protein</fullName>
    </recommendedName>
</protein>
<sequence length="605" mass="67620">MDESAYIEVATPELSTPESSTEDGEGFFGSPGSIYLAEGCTKTLIHGVPDDVLMLIFLEYRTLVEAQLSPYCKTIRGPHAYFIISYVCQRWRYITLAMLSFWQHVTTRGSVNCAILCLERSKDAPLYVDIRGFISLCSRYRLKFLPHLWLLGYMQEWLLNMLGPQSYRIQHLTLDVDTMEQWNAAMSLLRSTVALKSLSLFPLVAGEELVTTGTDPIILGSLNIYRIHDIIHEALAIVPITPAMSSSLTHLQIAMKTPNRNRESSVPTLSFSVLLNILHTLPRLRILDIRNLQLSPAYKPNQAVVSLPCLRNLHLRFPSSYALSMMALIHCIHFPADTCLVVHWVAPSDGTLSPFWDHRLVGVQPVRLLTVLRAKLWPEDGPAIRHLVIDDRHGSLSIRCGGTTGLHPDNIQSNVSGMYRLDLRLVDHAFPCVALDALLPLLPLRDVEMLHIPSVFLGSPRGSNPGFQDSDMEHTFLVIRECTRCMENLRTLSVNGMGAENEVAVLLDIQQPGTKIVPHSQCEQQQQVDRGGQGQESEIGSCQPIPQVPLPNLSAIALTNCAIHLPIPSPLIPKMSLKEVLVRRRAWLGKQLDYLSGSLRRSSYT</sequence>
<evidence type="ECO:0000313" key="3">
    <source>
        <dbReference type="Proteomes" id="UP000813824"/>
    </source>
</evidence>
<feature type="region of interest" description="Disordered" evidence="1">
    <location>
        <begin position="1"/>
        <end position="24"/>
    </location>
</feature>
<proteinExistence type="predicted"/>
<evidence type="ECO:0008006" key="4">
    <source>
        <dbReference type="Google" id="ProtNLM"/>
    </source>
</evidence>